<feature type="region of interest" description="Disordered" evidence="1">
    <location>
        <begin position="1"/>
        <end position="29"/>
    </location>
</feature>
<evidence type="ECO:0000256" key="1">
    <source>
        <dbReference type="SAM" id="MobiDB-lite"/>
    </source>
</evidence>
<reference evidence="2" key="2">
    <citation type="journal article" date="2019" name="IMA Fungus">
        <title>Genome sequencing and comparison of five Tilletia species to identify candidate genes for the detection of regulated species infecting wheat.</title>
        <authorList>
            <person name="Nguyen H.D.T."/>
            <person name="Sultana T."/>
            <person name="Kesanakurti P."/>
            <person name="Hambleton S."/>
        </authorList>
    </citation>
    <scope>NUCLEOTIDE SEQUENCE</scope>
    <source>
        <strain evidence="2">DAOMC 236422</strain>
    </source>
</reference>
<organism evidence="2 3">
    <name type="scientific">Tilletia walkeri</name>
    <dbReference type="NCBI Taxonomy" id="117179"/>
    <lineage>
        <taxon>Eukaryota</taxon>
        <taxon>Fungi</taxon>
        <taxon>Dikarya</taxon>
        <taxon>Basidiomycota</taxon>
        <taxon>Ustilaginomycotina</taxon>
        <taxon>Exobasidiomycetes</taxon>
        <taxon>Tilletiales</taxon>
        <taxon>Tilletiaceae</taxon>
        <taxon>Tilletia</taxon>
    </lineage>
</organism>
<dbReference type="Proteomes" id="UP000078113">
    <property type="component" value="Unassembled WGS sequence"/>
</dbReference>
<keyword evidence="3" id="KW-1185">Reference proteome</keyword>
<sequence>MSVSMSPVSTASTSHSGEVDDMTDPGFDDNWSIVEHQEKGIGIIMDYGPTDWFMEVIPNGVSPAEFELLKQIAQFIYHCSNPIRKGARVALNTLKWADDEKSLGKKAHRIVATNLSFFKEVAAHEKASGPGARDLPGTLKNMTLRYMVAEMDNFSYQVQSYGDSTKVYRSQHRGRYQRVTSIHSQEQKELASMVKRKLGMVSKIHWIACAPPDTPMTTPSISYPKVTEWCEDTFESIRHSLVRHEEIMLASFPPVRTILNFCDFFGGIVSARAHDQLISGNKRAREAGDPQSEEGSGPSAPFEAPQVPLTQEQFRAKLYELELRRYRIDFEDNVEELEESNEDAVRHLSSIVDFWISESGNLTRSDLDISLTCLVTLSSYLKLVEEAAFFGELLVIVYREELERTPSLQNKIILANALGALSILLGADDRKLEAVRAAEDGIRILSPLLDSNPDQVLAPMAALKVMYAKSLSELSNHDEERYLLWARKAHRVAEEAINLYLRLVKNEPNTSELKHCLAQALFVTASAGAHLVEILLKSQEYHQFACCPPLGELSGILPECEGCEPKDSQGISGRHKAEHDRIRRLNVETVQLYVAASEQSIKLYRTLVQETPAVYTPLLAEVLTLRAQLMDTYTSRAIEAFHEAASLYDGLSATLPNRFDLQVSITYTRLAKRQKWEHDLPGTVTSYEKVVPCLLRNLEGSYPKHSYDELQKRSYAMDLLCVLSCLYIQLERYEDGVATATLISEVEDEVLVYRRSDPVGRLGIQGWCKWMMDHSAEDALVDLEASAKFALKDWENEKNYGMGMNPNWKRMRKNPLALGWCGAVQCAEGNDVSALWNGEIAVQMVREWVGKADVRFLGRHKLEPYHRILPHLLVLLAGTMICAGRKGEARELLEECLGLIKEEDGKVDGSTLKTALLLKARLLEEAEKNGKGGNAEEAARIRAEAETLPSKGFLHRLGCSLRVGF</sequence>
<evidence type="ECO:0000313" key="3">
    <source>
        <dbReference type="Proteomes" id="UP000078113"/>
    </source>
</evidence>
<name>A0A8X7NDX2_9BASI</name>
<feature type="compositionally biased region" description="Polar residues" evidence="1">
    <location>
        <begin position="1"/>
        <end position="16"/>
    </location>
</feature>
<feature type="region of interest" description="Disordered" evidence="1">
    <location>
        <begin position="281"/>
        <end position="305"/>
    </location>
</feature>
<gene>
    <name evidence="2" type="ORF">A4X09_0g2086</name>
</gene>
<accession>A0A8X7NDX2</accession>
<comment type="caution">
    <text evidence="2">The sequence shown here is derived from an EMBL/GenBank/DDBJ whole genome shotgun (WGS) entry which is preliminary data.</text>
</comment>
<dbReference type="AlphaFoldDB" id="A0A8X7NDX2"/>
<dbReference type="EMBL" id="LWDG02000057">
    <property type="protein sequence ID" value="KAE8270250.1"/>
    <property type="molecule type" value="Genomic_DNA"/>
</dbReference>
<protein>
    <submittedName>
        <fullName evidence="2">Uncharacterized protein</fullName>
    </submittedName>
</protein>
<evidence type="ECO:0000313" key="2">
    <source>
        <dbReference type="EMBL" id="KAE8270250.1"/>
    </source>
</evidence>
<proteinExistence type="predicted"/>
<reference evidence="2" key="1">
    <citation type="submission" date="2016-04" db="EMBL/GenBank/DDBJ databases">
        <authorList>
            <person name="Nguyen H.D."/>
            <person name="Samba Siva P."/>
            <person name="Cullis J."/>
            <person name="Levesque C.A."/>
            <person name="Hambleton S."/>
        </authorList>
    </citation>
    <scope>NUCLEOTIDE SEQUENCE</scope>
    <source>
        <strain evidence="2">DAOMC 236422</strain>
    </source>
</reference>